<dbReference type="Proteomes" id="UP000054925">
    <property type="component" value="Unassembled WGS sequence"/>
</dbReference>
<sequence length="172" mass="19620">MSAAYKNIVRDHKLSHRLLQVFNVAPDLELACSRVADFVGERFMGDEGPLAAQMIESALDGYKRAKRNGDPHIAFMQGLFEPAKTLYARRYVARFGDKIAVWCPMVEAIPAFEARHSECQLEMVEERCPDEITERTAAFQLAARVLHGETFRRYFEEYDVAHRYDNSEAVGS</sequence>
<reference evidence="1" key="1">
    <citation type="submission" date="2016-01" db="EMBL/GenBank/DDBJ databases">
        <authorList>
            <person name="Peeters C."/>
        </authorList>
    </citation>
    <scope>NUCLEOTIDE SEQUENCE [LARGE SCALE GENOMIC DNA]</scope>
    <source>
        <strain evidence="1">LMG 22937</strain>
    </source>
</reference>
<dbReference type="RefSeq" id="WP_087659546.1">
    <property type="nucleotide sequence ID" value="NZ_FCOL02000058.1"/>
</dbReference>
<evidence type="ECO:0000313" key="2">
    <source>
        <dbReference type="Proteomes" id="UP000054925"/>
    </source>
</evidence>
<organism evidence="1 2">
    <name type="scientific">Caballeronia terrestris</name>
    <dbReference type="NCBI Taxonomy" id="1226301"/>
    <lineage>
        <taxon>Bacteria</taxon>
        <taxon>Pseudomonadati</taxon>
        <taxon>Pseudomonadota</taxon>
        <taxon>Betaproteobacteria</taxon>
        <taxon>Burkholderiales</taxon>
        <taxon>Burkholderiaceae</taxon>
        <taxon>Caballeronia</taxon>
    </lineage>
</organism>
<protein>
    <submittedName>
        <fullName evidence="1">Uncharacterized protein</fullName>
    </submittedName>
</protein>
<proteinExistence type="predicted"/>
<gene>
    <name evidence="1" type="ORF">AWB67_05741</name>
</gene>
<dbReference type="OrthoDB" id="8961565at2"/>
<dbReference type="EMBL" id="FCOL02000058">
    <property type="protein sequence ID" value="SAL81020.1"/>
    <property type="molecule type" value="Genomic_DNA"/>
</dbReference>
<keyword evidence="2" id="KW-1185">Reference proteome</keyword>
<evidence type="ECO:0000313" key="1">
    <source>
        <dbReference type="EMBL" id="SAL81020.1"/>
    </source>
</evidence>
<comment type="caution">
    <text evidence="1">The sequence shown here is derived from an EMBL/GenBank/DDBJ whole genome shotgun (WGS) entry which is preliminary data.</text>
</comment>
<name>A0A158KKD3_9BURK</name>
<accession>A0A158KKD3</accession>
<dbReference type="AlphaFoldDB" id="A0A158KKD3"/>